<evidence type="ECO:0000259" key="4">
    <source>
        <dbReference type="Pfam" id="PF17678"/>
    </source>
</evidence>
<feature type="chain" id="PRO_5025400422" evidence="2">
    <location>
        <begin position="21"/>
        <end position="773"/>
    </location>
</feature>
<evidence type="ECO:0000313" key="5">
    <source>
        <dbReference type="EMBL" id="KAF2161735.1"/>
    </source>
</evidence>
<dbReference type="GO" id="GO:0005975">
    <property type="term" value="P:carbohydrate metabolic process"/>
    <property type="evidence" value="ECO:0007669"/>
    <property type="project" value="InterPro"/>
</dbReference>
<dbReference type="PANTHER" id="PTHR12143">
    <property type="entry name" value="PEPTIDE N-GLYCANASE PNGASE -RELATED"/>
    <property type="match status" value="1"/>
</dbReference>
<dbReference type="InterPro" id="IPR005887">
    <property type="entry name" value="GH92_a_mannosidase_put"/>
</dbReference>
<dbReference type="Proteomes" id="UP000799537">
    <property type="component" value="Unassembled WGS sequence"/>
</dbReference>
<feature type="domain" description="Glycosyl hydrolase family 92 N-terminal" evidence="4">
    <location>
        <begin position="27"/>
        <end position="265"/>
    </location>
</feature>
<dbReference type="Gene3D" id="1.20.1610.10">
    <property type="entry name" value="alpha-1,2-mannosidases domains"/>
    <property type="match status" value="1"/>
</dbReference>
<dbReference type="GeneID" id="54567279"/>
<dbReference type="Pfam" id="PF07971">
    <property type="entry name" value="Glyco_hydro_92"/>
    <property type="match status" value="1"/>
</dbReference>
<dbReference type="GO" id="GO:0005634">
    <property type="term" value="C:nucleus"/>
    <property type="evidence" value="ECO:0007669"/>
    <property type="project" value="TreeGrafter"/>
</dbReference>
<accession>A0A6A6C3Y5</accession>
<feature type="domain" description="Glycosyl hydrolase family 92" evidence="3">
    <location>
        <begin position="271"/>
        <end position="747"/>
    </location>
</feature>
<proteinExistence type="predicted"/>
<evidence type="ECO:0000313" key="6">
    <source>
        <dbReference type="Proteomes" id="UP000799537"/>
    </source>
</evidence>
<dbReference type="PANTHER" id="PTHR12143:SF38">
    <property type="entry name" value="ALPHA-1,2-MANNOSIDASE FAMILY PROTEIN (AFU_ORTHOLOGUE AFUA_5G10520)"/>
    <property type="match status" value="1"/>
</dbReference>
<protein>
    <submittedName>
        <fullName evidence="5">Glycoside hydrolase family 92 protein</fullName>
    </submittedName>
</protein>
<evidence type="ECO:0000259" key="3">
    <source>
        <dbReference type="Pfam" id="PF07971"/>
    </source>
</evidence>
<dbReference type="GO" id="GO:0006516">
    <property type="term" value="P:glycoprotein catabolic process"/>
    <property type="evidence" value="ECO:0007669"/>
    <property type="project" value="TreeGrafter"/>
</dbReference>
<dbReference type="NCBIfam" id="TIGR01180">
    <property type="entry name" value="aman2_put"/>
    <property type="match status" value="1"/>
</dbReference>
<dbReference type="FunFam" id="1.20.1050.60:FF:000002">
    <property type="entry name" value="Glycosyl hydrolase family 92"/>
    <property type="match status" value="1"/>
</dbReference>
<dbReference type="SUPFAM" id="SSF48208">
    <property type="entry name" value="Six-hairpin glycosidases"/>
    <property type="match status" value="1"/>
</dbReference>
<dbReference type="GO" id="GO:0030246">
    <property type="term" value="F:carbohydrate binding"/>
    <property type="evidence" value="ECO:0007669"/>
    <property type="project" value="InterPro"/>
</dbReference>
<dbReference type="InterPro" id="IPR050883">
    <property type="entry name" value="PNGase"/>
</dbReference>
<organism evidence="5 6">
    <name type="scientific">Zasmidium cellare ATCC 36951</name>
    <dbReference type="NCBI Taxonomy" id="1080233"/>
    <lineage>
        <taxon>Eukaryota</taxon>
        <taxon>Fungi</taxon>
        <taxon>Dikarya</taxon>
        <taxon>Ascomycota</taxon>
        <taxon>Pezizomycotina</taxon>
        <taxon>Dothideomycetes</taxon>
        <taxon>Dothideomycetidae</taxon>
        <taxon>Mycosphaerellales</taxon>
        <taxon>Mycosphaerellaceae</taxon>
        <taxon>Zasmidium</taxon>
    </lineage>
</organism>
<dbReference type="AlphaFoldDB" id="A0A6A6C3Y5"/>
<dbReference type="OrthoDB" id="449263at2759"/>
<sequence length="773" mass="84960">MAAVLLLTLACLACLSHAQAASNYSQYVNLFLGTTNGGNMFPGVCAAPHAMVKLGPDVESGTTDAYSGYLPSGQVWGFSMMHESGTGGAPKYGVVNQMPVKGNVSNPLVDLGQNRSAPDTAQVGYYKSSLSNAIDIEVSATDHAGLYQYTLPSGQNSIVVDVSHVLPSFRGLGWGQGYAGGAFQLQSNGSYQGHGIYNNGWNLAPDWTIYFCGHFDQAPTSQKTFTGNGTTLASYGNGSSTQGTYRQGGVFTFDKTKVTSRVGISFISTTKACQNVQSEVPKGTTLESLTSQAQTRWTNDVFAKVQTDETNTTVLTQLYSYLYGMNLLPSNRTGENPGWQSNEPYYDDFFTFWDLFRCSTSLWQVILPTAYEEIIRSLIDTWRHNGFMPDARSSNYNGRTQGGSNADNVLADAYVKGVRGKVNWQDGYAAMRTDAEVVPPNNHDPIAPDSSTKEGRGALPDWKSYGYITPNFTRAVSRAVEYSVNDFSLTQVAKGLGYRGDYQKYIKRSQNWRNHWNPKQSSLNFTGFVVPRYGNGTFDYPYDPEQCGGCYWGDPYYEDLPWSYSFNAQHDMAHLISLAGGQDTFVSRLEKFFEPGVYSGNGAYGNTLFNPGNEPAFNTPYLFNFVGRQDLSVKYSRHAALAYYNAGTGGIPGNSDAGAMQTWILWNMIGLYPMTGQTTFLIGSPFFRRLSIDLGGGKKLVVTSRGGDRSSAPYVQSLRVNGRKWNRSWVTWDEVFKSGGRLDFVLGAEQTRWATGAPPPSPASSERNDHWGW</sequence>
<reference evidence="5" key="1">
    <citation type="journal article" date="2020" name="Stud. Mycol.">
        <title>101 Dothideomycetes genomes: a test case for predicting lifestyles and emergence of pathogens.</title>
        <authorList>
            <person name="Haridas S."/>
            <person name="Albert R."/>
            <person name="Binder M."/>
            <person name="Bloem J."/>
            <person name="Labutti K."/>
            <person name="Salamov A."/>
            <person name="Andreopoulos B."/>
            <person name="Baker S."/>
            <person name="Barry K."/>
            <person name="Bills G."/>
            <person name="Bluhm B."/>
            <person name="Cannon C."/>
            <person name="Castanera R."/>
            <person name="Culley D."/>
            <person name="Daum C."/>
            <person name="Ezra D."/>
            <person name="Gonzalez J."/>
            <person name="Henrissat B."/>
            <person name="Kuo A."/>
            <person name="Liang C."/>
            <person name="Lipzen A."/>
            <person name="Lutzoni F."/>
            <person name="Magnuson J."/>
            <person name="Mondo S."/>
            <person name="Nolan M."/>
            <person name="Ohm R."/>
            <person name="Pangilinan J."/>
            <person name="Park H.-J."/>
            <person name="Ramirez L."/>
            <person name="Alfaro M."/>
            <person name="Sun H."/>
            <person name="Tritt A."/>
            <person name="Yoshinaga Y."/>
            <person name="Zwiers L.-H."/>
            <person name="Turgeon B."/>
            <person name="Goodwin S."/>
            <person name="Spatafora J."/>
            <person name="Crous P."/>
            <person name="Grigoriev I."/>
        </authorList>
    </citation>
    <scope>NUCLEOTIDE SEQUENCE</scope>
    <source>
        <strain evidence="5">ATCC 36951</strain>
    </source>
</reference>
<name>A0A6A6C3Y5_ZASCE</name>
<keyword evidence="5" id="KW-0378">Hydrolase</keyword>
<dbReference type="InterPro" id="IPR012939">
    <property type="entry name" value="Glyco_hydro_92"/>
</dbReference>
<dbReference type="FunFam" id="2.70.98.10:FF:000028">
    <property type="entry name" value="Alpha-1,2-mannosidase family protein (AFU_orthologue AFUA_5G10520)"/>
    <property type="match status" value="1"/>
</dbReference>
<dbReference type="EMBL" id="ML993617">
    <property type="protein sequence ID" value="KAF2161735.1"/>
    <property type="molecule type" value="Genomic_DNA"/>
</dbReference>
<dbReference type="Gene3D" id="3.30.2080.10">
    <property type="entry name" value="GH92 mannosidase domain"/>
    <property type="match status" value="1"/>
</dbReference>
<dbReference type="FunFam" id="3.30.2080.10:FF:000001">
    <property type="entry name" value="Alpha-1,2-mannosidase subfamily"/>
    <property type="match status" value="1"/>
</dbReference>
<keyword evidence="6" id="KW-1185">Reference proteome</keyword>
<evidence type="ECO:0000256" key="1">
    <source>
        <dbReference type="SAM" id="MobiDB-lite"/>
    </source>
</evidence>
<dbReference type="GO" id="GO:0005829">
    <property type="term" value="C:cytosol"/>
    <property type="evidence" value="ECO:0007669"/>
    <property type="project" value="TreeGrafter"/>
</dbReference>
<feature type="region of interest" description="Disordered" evidence="1">
    <location>
        <begin position="753"/>
        <end position="773"/>
    </location>
</feature>
<dbReference type="Gene3D" id="2.70.98.10">
    <property type="match status" value="1"/>
</dbReference>
<dbReference type="RefSeq" id="XP_033662624.1">
    <property type="nucleotide sequence ID" value="XM_033814007.1"/>
</dbReference>
<dbReference type="GO" id="GO:0000224">
    <property type="term" value="F:peptide-N4-(N-acetyl-beta-glucosaminyl)asparagine amidase activity"/>
    <property type="evidence" value="ECO:0007669"/>
    <property type="project" value="TreeGrafter"/>
</dbReference>
<dbReference type="Pfam" id="PF17678">
    <property type="entry name" value="Glyco_hydro_92N"/>
    <property type="match status" value="1"/>
</dbReference>
<dbReference type="InterPro" id="IPR008928">
    <property type="entry name" value="6-hairpin_glycosidase_sf"/>
</dbReference>
<dbReference type="InterPro" id="IPR014718">
    <property type="entry name" value="GH-type_carb-bd"/>
</dbReference>
<keyword evidence="2" id="KW-0732">Signal</keyword>
<feature type="signal peptide" evidence="2">
    <location>
        <begin position="1"/>
        <end position="20"/>
    </location>
</feature>
<evidence type="ECO:0000256" key="2">
    <source>
        <dbReference type="SAM" id="SignalP"/>
    </source>
</evidence>
<gene>
    <name evidence="5" type="ORF">M409DRAFT_58814</name>
</gene>
<dbReference type="InterPro" id="IPR041371">
    <property type="entry name" value="GH92_N"/>
</dbReference>
<dbReference type="Gene3D" id="1.20.1050.60">
    <property type="entry name" value="alpha-1,2-mannosidase"/>
    <property type="match status" value="1"/>
</dbReference>